<dbReference type="AlphaFoldDB" id="A0A5B9FTG9"/>
<dbReference type="KEGG" id="fak:FUA48_07870"/>
<proteinExistence type="predicted"/>
<reference evidence="1 2" key="1">
    <citation type="submission" date="2019-08" db="EMBL/GenBank/DDBJ databases">
        <title>Flavobacterium alkalisoli sp. nov., isolated from rhizosphere soil of Suaeda salsa.</title>
        <authorList>
            <person name="Sun J.-Q."/>
            <person name="Xu L."/>
        </authorList>
    </citation>
    <scope>NUCLEOTIDE SEQUENCE [LARGE SCALE GENOMIC DNA]</scope>
    <source>
        <strain evidence="1 2">XS-5</strain>
    </source>
</reference>
<organism evidence="1 2">
    <name type="scientific">Flavobacterium alkalisoli</name>
    <dbReference type="NCBI Taxonomy" id="2602769"/>
    <lineage>
        <taxon>Bacteria</taxon>
        <taxon>Pseudomonadati</taxon>
        <taxon>Bacteroidota</taxon>
        <taxon>Flavobacteriia</taxon>
        <taxon>Flavobacteriales</taxon>
        <taxon>Flavobacteriaceae</taxon>
        <taxon>Flavobacterium</taxon>
    </lineage>
</organism>
<name>A0A5B9FTG9_9FLAO</name>
<dbReference type="EMBL" id="CP042831">
    <property type="protein sequence ID" value="QEE49501.1"/>
    <property type="molecule type" value="Genomic_DNA"/>
</dbReference>
<dbReference type="Proteomes" id="UP000321222">
    <property type="component" value="Chromosome"/>
</dbReference>
<gene>
    <name evidence="1" type="ORF">FUA48_07870</name>
</gene>
<keyword evidence="2" id="KW-1185">Reference proteome</keyword>
<dbReference type="RefSeq" id="WP_147583013.1">
    <property type="nucleotide sequence ID" value="NZ_CP042831.1"/>
</dbReference>
<protein>
    <submittedName>
        <fullName evidence="1">Uncharacterized protein</fullName>
    </submittedName>
</protein>
<dbReference type="OrthoDB" id="9181262at2"/>
<accession>A0A5B9FTG9</accession>
<evidence type="ECO:0000313" key="1">
    <source>
        <dbReference type="EMBL" id="QEE49501.1"/>
    </source>
</evidence>
<sequence>MQTKEKEEEKINEKPVAKVAGFFVYFWKKTSMKKTLLLLCIVSFFSCNNKSVIFNSLSSSEDDEKINCDTILNNNHVFKICMGINANIFILKDNDTIYKHPEWVNSYEVKDFNEDGYKDIIFYYMSNYPLEKIYLFDKSHNLFRLVKNSDSHPESVKIKGSDLYYSYNRRGCADLNWDSDLYYIKEFEIHKIGNITGIGCERDDDEIKNGIYIYKTKKDSIQTLIQYIPRDSGYYGDKWEFIEKYWNENYKNFKS</sequence>
<evidence type="ECO:0000313" key="2">
    <source>
        <dbReference type="Proteomes" id="UP000321222"/>
    </source>
</evidence>